<keyword evidence="1" id="KW-0677">Repeat</keyword>
<sequence>MSLKGSAIFPGQLHRLKFGISGVLDTLPCWRPLVRSAVSTPGLSYQKEDGCSIVQREGPGHGSELCSSISAEEADLHEDKERRERRLWEKGLRKSIYERLRKDRITVELFPELNFALDGNYYPKLVPLVAQKINSLLDKDADDEIAELLDFLGISLTPHLVGEVLKLPNDWGVSLRFFVWAKYQPEYEHNAHSYSQLLCNLARSKKEKPDYLVATLELLQEMIRKGLAPSIVAVNIVIDRLCKANKTKVALSVMRELEGNGVLLDLFTYNSIINGLGKSGRFKEVFKLLEEMEMKSIQPDLLTYNSIIHSLGNSGRWLEARKVFDELPDRGLTPDVVTYNSLICGLFKSGEPDEAFKVFGLMSLRGCEPDVVTYNSLIYGLAKARRLEDALNILRFMKERNCDPDIITYNTLIGELIFRIVASLQATDMKYLIRKLFELLIRLRTCPDLQFGTSMLNPPDSGSPNLNQLFFQPPSNITQGRSTLPLQKVLM</sequence>
<evidence type="ECO:0000313" key="3">
    <source>
        <dbReference type="EMBL" id="KAL2653133.1"/>
    </source>
</evidence>
<dbReference type="NCBIfam" id="TIGR00756">
    <property type="entry name" value="PPR"/>
    <property type="match status" value="5"/>
</dbReference>
<dbReference type="InterPro" id="IPR002885">
    <property type="entry name" value="PPR_rpt"/>
</dbReference>
<reference evidence="3 4" key="1">
    <citation type="submission" date="2024-09" db="EMBL/GenBank/DDBJ databases">
        <title>Chromosome-scale assembly of Riccia fluitans.</title>
        <authorList>
            <person name="Paukszto L."/>
            <person name="Sawicki J."/>
            <person name="Karawczyk K."/>
            <person name="Piernik-Szablinska J."/>
            <person name="Szczecinska M."/>
            <person name="Mazdziarz M."/>
        </authorList>
    </citation>
    <scope>NUCLEOTIDE SEQUENCE [LARGE SCALE GENOMIC DNA]</scope>
    <source>
        <strain evidence="3">Rf_01</strain>
        <tissue evidence="3">Aerial parts of the thallus</tissue>
    </source>
</reference>
<organism evidence="3 4">
    <name type="scientific">Riccia fluitans</name>
    <dbReference type="NCBI Taxonomy" id="41844"/>
    <lineage>
        <taxon>Eukaryota</taxon>
        <taxon>Viridiplantae</taxon>
        <taxon>Streptophyta</taxon>
        <taxon>Embryophyta</taxon>
        <taxon>Marchantiophyta</taxon>
        <taxon>Marchantiopsida</taxon>
        <taxon>Marchantiidae</taxon>
        <taxon>Marchantiales</taxon>
        <taxon>Ricciaceae</taxon>
        <taxon>Riccia</taxon>
    </lineage>
</organism>
<proteinExistence type="predicted"/>
<dbReference type="PROSITE" id="PS51375">
    <property type="entry name" value="PPR"/>
    <property type="match status" value="4"/>
</dbReference>
<evidence type="ECO:0000256" key="1">
    <source>
        <dbReference type="ARBA" id="ARBA00022737"/>
    </source>
</evidence>
<evidence type="ECO:0008006" key="5">
    <source>
        <dbReference type="Google" id="ProtNLM"/>
    </source>
</evidence>
<gene>
    <name evidence="3" type="ORF">R1flu_021261</name>
</gene>
<keyword evidence="4" id="KW-1185">Reference proteome</keyword>
<name>A0ABD1ZP26_9MARC</name>
<accession>A0ABD1ZP26</accession>
<feature type="repeat" description="PPR" evidence="2">
    <location>
        <begin position="370"/>
        <end position="404"/>
    </location>
</feature>
<comment type="caution">
    <text evidence="3">The sequence shown here is derived from an EMBL/GenBank/DDBJ whole genome shotgun (WGS) entry which is preliminary data.</text>
</comment>
<feature type="repeat" description="PPR" evidence="2">
    <location>
        <begin position="300"/>
        <end position="334"/>
    </location>
</feature>
<feature type="repeat" description="PPR" evidence="2">
    <location>
        <begin position="265"/>
        <end position="299"/>
    </location>
</feature>
<evidence type="ECO:0000256" key="2">
    <source>
        <dbReference type="PROSITE-ProRule" id="PRU00708"/>
    </source>
</evidence>
<dbReference type="Pfam" id="PF01535">
    <property type="entry name" value="PPR"/>
    <property type="match status" value="1"/>
</dbReference>
<dbReference type="AlphaFoldDB" id="A0ABD1ZP26"/>
<dbReference type="EMBL" id="JBHFFA010000001">
    <property type="protein sequence ID" value="KAL2653133.1"/>
    <property type="molecule type" value="Genomic_DNA"/>
</dbReference>
<dbReference type="PANTHER" id="PTHR47941">
    <property type="entry name" value="PENTATRICOPEPTIDE REPEAT-CONTAINING PROTEIN 3, MITOCHONDRIAL"/>
    <property type="match status" value="1"/>
</dbReference>
<dbReference type="Gene3D" id="1.25.40.10">
    <property type="entry name" value="Tetratricopeptide repeat domain"/>
    <property type="match status" value="2"/>
</dbReference>
<dbReference type="InterPro" id="IPR011990">
    <property type="entry name" value="TPR-like_helical_dom_sf"/>
</dbReference>
<protein>
    <recommendedName>
        <fullName evidence="5">Pentatricopeptide repeat-containing protein</fullName>
    </recommendedName>
</protein>
<dbReference type="Pfam" id="PF13041">
    <property type="entry name" value="PPR_2"/>
    <property type="match status" value="2"/>
</dbReference>
<dbReference type="Proteomes" id="UP001605036">
    <property type="component" value="Unassembled WGS sequence"/>
</dbReference>
<evidence type="ECO:0000313" key="4">
    <source>
        <dbReference type="Proteomes" id="UP001605036"/>
    </source>
</evidence>
<feature type="repeat" description="PPR" evidence="2">
    <location>
        <begin position="335"/>
        <end position="369"/>
    </location>
</feature>